<feature type="region of interest" description="Disordered" evidence="1">
    <location>
        <begin position="1"/>
        <end position="100"/>
    </location>
</feature>
<feature type="compositionally biased region" description="Low complexity" evidence="1">
    <location>
        <begin position="67"/>
        <end position="85"/>
    </location>
</feature>
<accession>A0A9F2WI69</accession>
<organism evidence="2 3">
    <name type="scientific">Python bivittatus</name>
    <name type="common">Burmese python</name>
    <name type="synonym">Python molurus bivittatus</name>
    <dbReference type="NCBI Taxonomy" id="176946"/>
    <lineage>
        <taxon>Eukaryota</taxon>
        <taxon>Metazoa</taxon>
        <taxon>Chordata</taxon>
        <taxon>Craniata</taxon>
        <taxon>Vertebrata</taxon>
        <taxon>Euteleostomi</taxon>
        <taxon>Lepidosauria</taxon>
        <taxon>Squamata</taxon>
        <taxon>Bifurcata</taxon>
        <taxon>Unidentata</taxon>
        <taxon>Episquamata</taxon>
        <taxon>Toxicofera</taxon>
        <taxon>Serpentes</taxon>
        <taxon>Henophidia</taxon>
        <taxon>Pythonidae</taxon>
        <taxon>Python</taxon>
    </lineage>
</organism>
<evidence type="ECO:0000256" key="1">
    <source>
        <dbReference type="SAM" id="MobiDB-lite"/>
    </source>
</evidence>
<evidence type="ECO:0000313" key="3">
    <source>
        <dbReference type="RefSeq" id="XP_007444955.1"/>
    </source>
</evidence>
<dbReference type="PANTHER" id="PTHR13318">
    <property type="entry name" value="PARTNER OF PAIRED, ISOFORM B-RELATED"/>
    <property type="match status" value="1"/>
</dbReference>
<keyword evidence="2" id="KW-1185">Reference proteome</keyword>
<dbReference type="OrthoDB" id="10254930at2759"/>
<dbReference type="InterPro" id="IPR032675">
    <property type="entry name" value="LRR_dom_sf"/>
</dbReference>
<dbReference type="OMA" id="NHCHQIS"/>
<dbReference type="KEGG" id="pbi:103053514"/>
<dbReference type="InterPro" id="IPR006553">
    <property type="entry name" value="Leu-rich_rpt_Cys-con_subtyp"/>
</dbReference>
<dbReference type="SMART" id="SM00367">
    <property type="entry name" value="LRR_CC"/>
    <property type="match status" value="6"/>
</dbReference>
<dbReference type="GO" id="GO:0031146">
    <property type="term" value="P:SCF-dependent proteasomal ubiquitin-dependent protein catabolic process"/>
    <property type="evidence" value="ECO:0007669"/>
    <property type="project" value="TreeGrafter"/>
</dbReference>
<name>A0A9F2WI69_PYTBI</name>
<protein>
    <submittedName>
        <fullName evidence="3">F-box/LRR-repeat protein 14-like</fullName>
    </submittedName>
</protein>
<reference evidence="3" key="1">
    <citation type="submission" date="2025-08" db="UniProtKB">
        <authorList>
            <consortium name="RefSeq"/>
        </authorList>
    </citation>
    <scope>IDENTIFICATION</scope>
    <source>
        <tissue evidence="3">Liver</tissue>
    </source>
</reference>
<dbReference type="Proteomes" id="UP000695026">
    <property type="component" value="Unplaced"/>
</dbReference>
<dbReference type="AlphaFoldDB" id="A0A9F2WI69"/>
<dbReference type="SUPFAM" id="SSF52047">
    <property type="entry name" value="RNI-like"/>
    <property type="match status" value="2"/>
</dbReference>
<evidence type="ECO:0000313" key="2">
    <source>
        <dbReference type="Proteomes" id="UP000695026"/>
    </source>
</evidence>
<dbReference type="GeneID" id="103053514"/>
<dbReference type="RefSeq" id="XP_007444955.1">
    <property type="nucleotide sequence ID" value="XM_007444893.3"/>
</dbReference>
<gene>
    <name evidence="3" type="primary">LOC103053514</name>
</gene>
<dbReference type="GO" id="GO:0019005">
    <property type="term" value="C:SCF ubiquitin ligase complex"/>
    <property type="evidence" value="ECO:0007669"/>
    <property type="project" value="TreeGrafter"/>
</dbReference>
<dbReference type="Gene3D" id="3.80.10.10">
    <property type="entry name" value="Ribonuclease Inhibitor"/>
    <property type="match status" value="3"/>
</dbReference>
<sequence>MEQDHSAAARGPEALVEERAPPEGVLPAAWEHAGGGTAGPQHQWPQEGNRLREAAGSSPGPLELPLAVAQAAEQRLQQAAAQGQQERSQPGPAPAAAHVPPPMPSLFQLSLQGTAALLSAPSKQYCSSLATLTPGLAELLLAHMAQRALLHPRSLRLFFGCCLQKLCLDCYPYATNRLLCQLQAFPSLRQLSLFSCPLITDHGLSVVQHLPRLQLLNLSACVKLTDNCLQFLKGLSELSHLALDQTRVTDCGLAEFLLTAPPALSHLSLNQTGITESSLRLLPQCVPQLWELSLKQTGITDVLSLRHLEALQRLYLDGTRVTEASLRALSSHPALSCLTLSGVHSVDGNRALELVSALPLTRLGLPSRHTVTDLGLAAVCRLAGLLELDLTDYMHVTDEGLRPLPRLRRLRCLSLANTLVTDHGLQHIRALQLLEELCLDRLPVSSSGVARCVVSLPQLQVLSLASTAVGDSVARLGLAQCRQLLKLNLSHTRLTDRGLRFLGQVPLVQLNLDSSGVTSVGVTDLLAACPTITSIRSSHLRVLSPAELLDEDEPSD</sequence>
<proteinExistence type="predicted"/>